<dbReference type="GO" id="GO:0019441">
    <property type="term" value="P:L-tryptophan catabolic process to kynurenine"/>
    <property type="evidence" value="ECO:0007669"/>
    <property type="project" value="UniProtKB-UniRule"/>
</dbReference>
<dbReference type="GeneID" id="8438246"/>
<accession>C4JFW2</accession>
<comment type="function">
    <text evidence="4">Produces N-formyl-kynurenine through the oxidation of tryptophan.</text>
</comment>
<dbReference type="InterPro" id="IPR037217">
    <property type="entry name" value="Trp/Indoleamine_2_3_dOase-like"/>
</dbReference>
<protein>
    <recommendedName>
        <fullName evidence="4">Indoleamine 2,3-dioxygenase</fullName>
        <ecNumber evidence="4">1.13.11.52</ecNumber>
    </recommendedName>
</protein>
<dbReference type="PANTHER" id="PTHR28657:SF11">
    <property type="entry name" value="INDOLEAMINE 2,3-DIOXYGENASE"/>
    <property type="match status" value="1"/>
</dbReference>
<keyword evidence="7" id="KW-1185">Reference proteome</keyword>
<comment type="similarity">
    <text evidence="1 4">Belongs to the indoleamine 2,3-dioxygenase family.</text>
</comment>
<proteinExistence type="inferred from homology"/>
<dbReference type="VEuPathDB" id="FungiDB:UREG_01042"/>
<evidence type="ECO:0000313" key="6">
    <source>
        <dbReference type="EMBL" id="EEP76193.1"/>
    </source>
</evidence>
<evidence type="ECO:0000256" key="1">
    <source>
        <dbReference type="ARBA" id="ARBA00007119"/>
    </source>
</evidence>
<keyword evidence="3 4" id="KW-0408">Iron</keyword>
<dbReference type="SUPFAM" id="SSF140959">
    <property type="entry name" value="Indolic compounds 2,3-dioxygenase-like"/>
    <property type="match status" value="1"/>
</dbReference>
<dbReference type="InterPro" id="IPR000898">
    <property type="entry name" value="Indolamine_dOase"/>
</dbReference>
<keyword evidence="4" id="KW-0349">Heme</keyword>
<dbReference type="HOGENOM" id="CLU_037866_0_0_1"/>
<evidence type="ECO:0000256" key="3">
    <source>
        <dbReference type="ARBA" id="ARBA00023004"/>
    </source>
</evidence>
<evidence type="ECO:0000256" key="2">
    <source>
        <dbReference type="ARBA" id="ARBA00022723"/>
    </source>
</evidence>
<dbReference type="GO" id="GO:0005737">
    <property type="term" value="C:cytoplasm"/>
    <property type="evidence" value="ECO:0007669"/>
    <property type="project" value="TreeGrafter"/>
</dbReference>
<organism evidence="6 7">
    <name type="scientific">Uncinocarpus reesii (strain UAMH 1704)</name>
    <dbReference type="NCBI Taxonomy" id="336963"/>
    <lineage>
        <taxon>Eukaryota</taxon>
        <taxon>Fungi</taxon>
        <taxon>Dikarya</taxon>
        <taxon>Ascomycota</taxon>
        <taxon>Pezizomycotina</taxon>
        <taxon>Eurotiomycetes</taxon>
        <taxon>Eurotiomycetidae</taxon>
        <taxon>Onygenales</taxon>
        <taxon>Onygenaceae</taxon>
        <taxon>Uncinocarpus</taxon>
    </lineage>
</organism>
<keyword evidence="2 4" id="KW-0479">Metal-binding</keyword>
<dbReference type="GO" id="GO:0046872">
    <property type="term" value="F:metal ion binding"/>
    <property type="evidence" value="ECO:0007669"/>
    <property type="project" value="UniProtKB-UniRule"/>
</dbReference>
<evidence type="ECO:0000256" key="5">
    <source>
        <dbReference type="SAM" id="SignalP"/>
    </source>
</evidence>
<dbReference type="eggNOG" id="ENOG502SKME">
    <property type="taxonomic scope" value="Eukaryota"/>
</dbReference>
<evidence type="ECO:0000256" key="4">
    <source>
        <dbReference type="RuleBase" id="RU369119"/>
    </source>
</evidence>
<dbReference type="OMA" id="YNAFYCC"/>
<dbReference type="EMBL" id="CH476615">
    <property type="protein sequence ID" value="EEP76193.1"/>
    <property type="molecule type" value="Genomic_DNA"/>
</dbReference>
<feature type="signal peptide" evidence="5">
    <location>
        <begin position="1"/>
        <end position="17"/>
    </location>
</feature>
<keyword evidence="5" id="KW-0732">Signal</keyword>
<evidence type="ECO:0000313" key="7">
    <source>
        <dbReference type="Proteomes" id="UP000002058"/>
    </source>
</evidence>
<dbReference type="PANTHER" id="PTHR28657">
    <property type="entry name" value="INDOLEAMINE 2,3-DIOXYGENASE"/>
    <property type="match status" value="1"/>
</dbReference>
<keyword evidence="4" id="KW-0223">Dioxygenase</keyword>
<feature type="chain" id="PRO_5002937849" description="Indoleamine 2,3-dioxygenase" evidence="5">
    <location>
        <begin position="18"/>
        <end position="453"/>
    </location>
</feature>
<dbReference type="Proteomes" id="UP000002058">
    <property type="component" value="Unassembled WGS sequence"/>
</dbReference>
<dbReference type="EC" id="1.13.11.52" evidence="4"/>
<dbReference type="AlphaFoldDB" id="C4JFW2"/>
<dbReference type="Gene3D" id="1.20.58.480">
    <property type="match status" value="1"/>
</dbReference>
<dbReference type="OrthoDB" id="4662583at2759"/>
<name>C4JFW2_UNCRE</name>
<comment type="catalytic activity">
    <reaction evidence="4">
        <text>L-tryptophan + O2 = N-formyl-L-kynurenine</text>
        <dbReference type="Rhea" id="RHEA:24536"/>
        <dbReference type="ChEBI" id="CHEBI:15379"/>
        <dbReference type="ChEBI" id="CHEBI:57912"/>
        <dbReference type="ChEBI" id="CHEBI:58629"/>
    </reaction>
</comment>
<dbReference type="KEGG" id="ure:UREG_01042"/>
<dbReference type="InParanoid" id="C4JFW2"/>
<dbReference type="GO" id="GO:0034354">
    <property type="term" value="P:'de novo' NAD+ biosynthetic process from L-tryptophan"/>
    <property type="evidence" value="ECO:0007669"/>
    <property type="project" value="TreeGrafter"/>
</dbReference>
<keyword evidence="4" id="KW-0560">Oxidoreductase</keyword>
<dbReference type="GO" id="GO:0033754">
    <property type="term" value="F:indoleamine 2,3-dioxygenase activity"/>
    <property type="evidence" value="ECO:0007669"/>
    <property type="project" value="UniProtKB-EC"/>
</dbReference>
<dbReference type="RefSeq" id="XP_002541526.1">
    <property type="nucleotide sequence ID" value="XM_002541480.1"/>
</dbReference>
<sequence length="453" mass="51976">MDSRFFLLAAPVAVVAAILWRRRPKTVEASNPGNSWMIRDLAALKDRCEAAAALSKLVEEDGAGSWPPKADHNSWPTPLLPYKDIYLELAPLLPTPRPSLDSEVNDEKRARYRSLMRRLLSERINVPQVEDILATVETGNWESFPRDAYNGFYCCIAVLRHAYRWATIPVVKVAQSETVINFPAELDAPWPYLQRNFGVDADSGNNTSNVLLNFDVNGERIYKINVGLSEVIRSSEDVFFKMFYDLEVMAFPIYYDMVRAIISFEEKDKASCVRYLRHLNAMLRELLLIFYHNLNDSRVSRSVWLSHIQGFQGWGVGKTVDGEFVKYDGLSGNHVLAFQAIDSFLGMEPYLPEENLLRYIPANQRALCLMFKKCSFRPRLEEKDTQIKDEISKIAKQLRAFRAAHRTRVIPYLEQPAPERFTMTAGKSVLQGTLSEAIRFLDDMMLRRLKETM</sequence>
<reference evidence="7" key="1">
    <citation type="journal article" date="2009" name="Genome Res.">
        <title>Comparative genomic analyses of the human fungal pathogens Coccidioides and their relatives.</title>
        <authorList>
            <person name="Sharpton T.J."/>
            <person name="Stajich J.E."/>
            <person name="Rounsley S.D."/>
            <person name="Gardner M.J."/>
            <person name="Wortman J.R."/>
            <person name="Jordar V.S."/>
            <person name="Maiti R."/>
            <person name="Kodira C.D."/>
            <person name="Neafsey D.E."/>
            <person name="Zeng Q."/>
            <person name="Hung C.-Y."/>
            <person name="McMahan C."/>
            <person name="Muszewska A."/>
            <person name="Grynberg M."/>
            <person name="Mandel M.A."/>
            <person name="Kellner E.M."/>
            <person name="Barker B.M."/>
            <person name="Galgiani J.N."/>
            <person name="Orbach M.J."/>
            <person name="Kirkland T.N."/>
            <person name="Cole G.T."/>
            <person name="Henn M.R."/>
            <person name="Birren B.W."/>
            <person name="Taylor J.W."/>
        </authorList>
    </citation>
    <scope>NUCLEOTIDE SEQUENCE [LARGE SCALE GENOMIC DNA]</scope>
    <source>
        <strain evidence="7">UAMH 1704</strain>
    </source>
</reference>
<dbReference type="GO" id="GO:0020037">
    <property type="term" value="F:heme binding"/>
    <property type="evidence" value="ECO:0007669"/>
    <property type="project" value="UniProtKB-UniRule"/>
</dbReference>
<gene>
    <name evidence="6" type="ORF">UREG_01042</name>
</gene>